<keyword evidence="3" id="KW-1185">Reference proteome</keyword>
<dbReference type="InterPro" id="IPR001893">
    <property type="entry name" value="Cys-rich_GLG1_repeat"/>
</dbReference>
<gene>
    <name evidence="2" type="ORF">D3874_20260</name>
</gene>
<evidence type="ECO:0000313" key="3">
    <source>
        <dbReference type="Proteomes" id="UP000284605"/>
    </source>
</evidence>
<feature type="chain" id="PRO_5019517469" description="Cysteine rich repeat-containing protein" evidence="1">
    <location>
        <begin position="21"/>
        <end position="86"/>
    </location>
</feature>
<keyword evidence="1" id="KW-0732">Signal</keyword>
<organism evidence="2 3">
    <name type="scientific">Oleomonas cavernae</name>
    <dbReference type="NCBI Taxonomy" id="2320859"/>
    <lineage>
        <taxon>Bacteria</taxon>
        <taxon>Pseudomonadati</taxon>
        <taxon>Pseudomonadota</taxon>
        <taxon>Alphaproteobacteria</taxon>
        <taxon>Acetobacterales</taxon>
        <taxon>Acetobacteraceae</taxon>
        <taxon>Oleomonas</taxon>
    </lineage>
</organism>
<dbReference type="GO" id="GO:0016020">
    <property type="term" value="C:membrane"/>
    <property type="evidence" value="ECO:0007669"/>
    <property type="project" value="InterPro"/>
</dbReference>
<dbReference type="RefSeq" id="WP_119780136.1">
    <property type="nucleotide sequence ID" value="NZ_QYUK01000011.1"/>
</dbReference>
<dbReference type="Proteomes" id="UP000284605">
    <property type="component" value="Unassembled WGS sequence"/>
</dbReference>
<evidence type="ECO:0000313" key="2">
    <source>
        <dbReference type="EMBL" id="RJF89020.1"/>
    </source>
</evidence>
<dbReference type="EMBL" id="QYUK01000011">
    <property type="protein sequence ID" value="RJF89020.1"/>
    <property type="molecule type" value="Genomic_DNA"/>
</dbReference>
<comment type="caution">
    <text evidence="2">The sequence shown here is derived from an EMBL/GenBank/DDBJ whole genome shotgun (WGS) entry which is preliminary data.</text>
</comment>
<sequence length="86" mass="8943">MFYSRLFAAFGLATALTVAAAAPAAAQAAMGKQIREACQADYKALCNGIQPGGGRVLKCLQEHQDQVSKECLSALEQAKAARSGAQ</sequence>
<name>A0A418WGA5_9PROT</name>
<dbReference type="AlphaFoldDB" id="A0A418WGA5"/>
<evidence type="ECO:0000256" key="1">
    <source>
        <dbReference type="SAM" id="SignalP"/>
    </source>
</evidence>
<dbReference type="OrthoDB" id="7060861at2"/>
<evidence type="ECO:0008006" key="4">
    <source>
        <dbReference type="Google" id="ProtNLM"/>
    </source>
</evidence>
<proteinExistence type="predicted"/>
<dbReference type="Pfam" id="PF00839">
    <property type="entry name" value="Cys_rich_FGFR"/>
    <property type="match status" value="1"/>
</dbReference>
<feature type="signal peptide" evidence="1">
    <location>
        <begin position="1"/>
        <end position="20"/>
    </location>
</feature>
<accession>A0A418WGA5</accession>
<protein>
    <recommendedName>
        <fullName evidence="4">Cysteine rich repeat-containing protein</fullName>
    </recommendedName>
</protein>
<reference evidence="2 3" key="1">
    <citation type="submission" date="2018-09" db="EMBL/GenBank/DDBJ databases">
        <authorList>
            <person name="Zhu H."/>
        </authorList>
    </citation>
    <scope>NUCLEOTIDE SEQUENCE [LARGE SCALE GENOMIC DNA]</scope>
    <source>
        <strain evidence="2 3">K1W22B-8</strain>
    </source>
</reference>